<keyword evidence="2" id="KW-1185">Reference proteome</keyword>
<dbReference type="EMBL" id="MU394283">
    <property type="protein sequence ID" value="KAI6092604.1"/>
    <property type="molecule type" value="Genomic_DNA"/>
</dbReference>
<proteinExistence type="predicted"/>
<comment type="caution">
    <text evidence="1">The sequence shown here is derived from an EMBL/GenBank/DDBJ whole genome shotgun (WGS) entry which is preliminary data.</text>
</comment>
<accession>A0ACC0DIM2</accession>
<gene>
    <name evidence="1" type="ORF">F4821DRAFT_137541</name>
</gene>
<evidence type="ECO:0000313" key="1">
    <source>
        <dbReference type="EMBL" id="KAI6092604.1"/>
    </source>
</evidence>
<protein>
    <submittedName>
        <fullName evidence="1">Uncharacterized protein</fullName>
    </submittedName>
</protein>
<dbReference type="Proteomes" id="UP001497680">
    <property type="component" value="Unassembled WGS sequence"/>
</dbReference>
<name>A0ACC0DIM2_9PEZI</name>
<evidence type="ECO:0000313" key="2">
    <source>
        <dbReference type="Proteomes" id="UP001497680"/>
    </source>
</evidence>
<sequence length="220" mass="25601">MTRHLSTRTSLTRRPLFQSAVIQYNRPFKQVYRPQSPTHIERLHTEPSNLKTKLRRADRKRFEQLGQRLVASERNSMILTAGLSHRTLPSQFGTHALAHRHLSPASARKIGRCLLRDDRYPNPRVTNWYTQYDPVDSEFTVTYNLTSRDFGRRHILPQTQPHEKTAIPQSFKAILGTSSKCSRLSRKKRRHFAHRPGRHPVTVTMSYSSGQDDFSESSFH</sequence>
<organism evidence="1 2">
    <name type="scientific">Hypoxylon rubiginosum</name>
    <dbReference type="NCBI Taxonomy" id="110542"/>
    <lineage>
        <taxon>Eukaryota</taxon>
        <taxon>Fungi</taxon>
        <taxon>Dikarya</taxon>
        <taxon>Ascomycota</taxon>
        <taxon>Pezizomycotina</taxon>
        <taxon>Sordariomycetes</taxon>
        <taxon>Xylariomycetidae</taxon>
        <taxon>Xylariales</taxon>
        <taxon>Hypoxylaceae</taxon>
        <taxon>Hypoxylon</taxon>
    </lineage>
</organism>
<reference evidence="1 2" key="1">
    <citation type="journal article" date="2022" name="New Phytol.">
        <title>Ecological generalism drives hyperdiversity of secondary metabolite gene clusters in xylarialean endophytes.</title>
        <authorList>
            <person name="Franco M.E.E."/>
            <person name="Wisecaver J.H."/>
            <person name="Arnold A.E."/>
            <person name="Ju Y.M."/>
            <person name="Slot J.C."/>
            <person name="Ahrendt S."/>
            <person name="Moore L.P."/>
            <person name="Eastman K.E."/>
            <person name="Scott K."/>
            <person name="Konkel Z."/>
            <person name="Mondo S.J."/>
            <person name="Kuo A."/>
            <person name="Hayes R.D."/>
            <person name="Haridas S."/>
            <person name="Andreopoulos B."/>
            <person name="Riley R."/>
            <person name="LaButti K."/>
            <person name="Pangilinan J."/>
            <person name="Lipzen A."/>
            <person name="Amirebrahimi M."/>
            <person name="Yan J."/>
            <person name="Adam C."/>
            <person name="Keymanesh K."/>
            <person name="Ng V."/>
            <person name="Louie K."/>
            <person name="Northen T."/>
            <person name="Drula E."/>
            <person name="Henrissat B."/>
            <person name="Hsieh H.M."/>
            <person name="Youens-Clark K."/>
            <person name="Lutzoni F."/>
            <person name="Miadlikowska J."/>
            <person name="Eastwood D.C."/>
            <person name="Hamelin R.C."/>
            <person name="Grigoriev I.V."/>
            <person name="U'Ren J.M."/>
        </authorList>
    </citation>
    <scope>NUCLEOTIDE SEQUENCE [LARGE SCALE GENOMIC DNA]</scope>
    <source>
        <strain evidence="1 2">ER1909</strain>
    </source>
</reference>